<dbReference type="InterPro" id="IPR036366">
    <property type="entry name" value="PGBDSf"/>
</dbReference>
<dbReference type="Proteomes" id="UP000266441">
    <property type="component" value="Unassembled WGS sequence"/>
</dbReference>
<comment type="caution">
    <text evidence="4">The sequence shown here is derived from an EMBL/GenBank/DDBJ whole genome shotgun (WGS) entry which is preliminary data.</text>
</comment>
<name>A0A399D4K0_9BACT</name>
<feature type="region of interest" description="Disordered" evidence="1">
    <location>
        <begin position="414"/>
        <end position="435"/>
    </location>
</feature>
<feature type="compositionally biased region" description="Polar residues" evidence="1">
    <location>
        <begin position="191"/>
        <end position="206"/>
    </location>
</feature>
<evidence type="ECO:0000313" key="5">
    <source>
        <dbReference type="Proteomes" id="UP000266441"/>
    </source>
</evidence>
<gene>
    <name evidence="4" type="ORF">D1164_09425</name>
</gene>
<feature type="compositionally biased region" description="Acidic residues" evidence="1">
    <location>
        <begin position="104"/>
        <end position="161"/>
    </location>
</feature>
<keyword evidence="5" id="KW-1185">Reference proteome</keyword>
<dbReference type="AlphaFoldDB" id="A0A399D4K0"/>
<feature type="region of interest" description="Disordered" evidence="1">
    <location>
        <begin position="79"/>
        <end position="213"/>
    </location>
</feature>
<sequence>MKKTSPFFRARGSSGFFGLQTKLSVGKPGDKYETEADAVADKVVSRTESGTDGFFSAPGSSLFQGQNGVVQEKPLAEGITPLVQKQEEEEELQTKQWGNIQMQAEEEEEPVQAQEEEEAIQSQEEEEEEPVQAQEEEEAIQSQEEEEEMAQMQPEAEEEEPQAQAEEKPEDRAFVAGQVAEEEEEPVQAKLNGQTPVNPQTESQLRNGAGSGNKMDTNTRHEMEKGFGADFGNVNIHTGTQAEQMSRELGAQAFTHGNDIYFNKGKYNPQSQEGKHLLAHELTHTIQQKGMIPAKLQMTIGDGHDLTAARFSGNADLEAVYDDEGNISSGDSGPAVSLMQQALVDAGFPLPQFGVDGIFGNETRRALMDFQRSSSLSADGVLGPNTMSALNALYTGGAPALPPPVPVLPPPTAPPVVTSETIKSAPDGTPDTRTTVGVGERVRFTANTSGTWSVSDGHIIGLNTGSNIVWEAPAVATAPTITVTTPGGTRVMPMTVIAPNALAMTVNRNDAIPAGTAGACMITDVVVNPLNVNFGRTQWLEVPGPATNVSGYFNQFAAATIFHNPNPDYLPFNDNNSGLRDHASWHAVPAPFSFGTFEWVVPNRYKIDGESDAQGRIFTNTVQAFFMFPGGTMMITKAGASVIRFINNVVF</sequence>
<dbReference type="Pfam" id="PF13699">
    <property type="entry name" value="eCIS_core"/>
    <property type="match status" value="1"/>
</dbReference>
<dbReference type="EMBL" id="QWET01000006">
    <property type="protein sequence ID" value="RIH65340.1"/>
    <property type="molecule type" value="Genomic_DNA"/>
</dbReference>
<accession>A0A399D4K0</accession>
<dbReference type="InterPro" id="IPR002477">
    <property type="entry name" value="Peptidoglycan-bd-like"/>
</dbReference>
<evidence type="ECO:0000256" key="1">
    <source>
        <dbReference type="SAM" id="MobiDB-lite"/>
    </source>
</evidence>
<proteinExistence type="predicted"/>
<dbReference type="RefSeq" id="WP_119349721.1">
    <property type="nucleotide sequence ID" value="NZ_QWET01000006.1"/>
</dbReference>
<evidence type="ECO:0000259" key="3">
    <source>
        <dbReference type="Pfam" id="PF13699"/>
    </source>
</evidence>
<reference evidence="4 5" key="1">
    <citation type="journal article" date="2015" name="Int. J. Syst. Evol. Microbiol.">
        <title>Mariniphaga sediminis sp. nov., isolated from coastal sediment.</title>
        <authorList>
            <person name="Wang F.Q."/>
            <person name="Shen Q.Y."/>
            <person name="Chen G.J."/>
            <person name="Du Z.J."/>
        </authorList>
    </citation>
    <scope>NUCLEOTIDE SEQUENCE [LARGE SCALE GENOMIC DNA]</scope>
    <source>
        <strain evidence="4 5">SY21</strain>
    </source>
</reference>
<evidence type="ECO:0000313" key="4">
    <source>
        <dbReference type="EMBL" id="RIH65340.1"/>
    </source>
</evidence>
<dbReference type="OrthoDB" id="292792at2"/>
<protein>
    <submittedName>
        <fullName evidence="4">DUF4157 domain-containing protein</fullName>
    </submittedName>
</protein>
<feature type="domain" description="eCIS core" evidence="3">
    <location>
        <begin position="215"/>
        <end position="290"/>
    </location>
</feature>
<dbReference type="InterPro" id="IPR025295">
    <property type="entry name" value="eCIS_core_dom"/>
</dbReference>
<feature type="domain" description="Peptidoglycan binding-like" evidence="2">
    <location>
        <begin position="332"/>
        <end position="390"/>
    </location>
</feature>
<evidence type="ECO:0000259" key="2">
    <source>
        <dbReference type="Pfam" id="PF01471"/>
    </source>
</evidence>
<organism evidence="4 5">
    <name type="scientific">Mariniphaga sediminis</name>
    <dbReference type="NCBI Taxonomy" id="1628158"/>
    <lineage>
        <taxon>Bacteria</taxon>
        <taxon>Pseudomonadati</taxon>
        <taxon>Bacteroidota</taxon>
        <taxon>Bacteroidia</taxon>
        <taxon>Marinilabiliales</taxon>
        <taxon>Prolixibacteraceae</taxon>
        <taxon>Mariniphaga</taxon>
    </lineage>
</organism>
<dbReference type="InterPro" id="IPR036365">
    <property type="entry name" value="PGBD-like_sf"/>
</dbReference>
<dbReference type="Pfam" id="PF01471">
    <property type="entry name" value="PG_binding_1"/>
    <property type="match status" value="1"/>
</dbReference>
<dbReference type="SUPFAM" id="SSF47090">
    <property type="entry name" value="PGBD-like"/>
    <property type="match status" value="1"/>
</dbReference>
<dbReference type="Gene3D" id="1.10.101.10">
    <property type="entry name" value="PGBD-like superfamily/PGBD"/>
    <property type="match status" value="1"/>
</dbReference>